<sequence>MLRMNSSIQVEPKRITPCFLFYHRQNKHNGTTFMRLTHHRHP</sequence>
<protein>
    <submittedName>
        <fullName evidence="1">Uncharacterized protein</fullName>
    </submittedName>
</protein>
<reference evidence="1" key="2">
    <citation type="journal article" date="2015" name="Data Brief">
        <title>Shoot transcriptome of the giant reed, Arundo donax.</title>
        <authorList>
            <person name="Barrero R.A."/>
            <person name="Guerrero F.D."/>
            <person name="Moolhuijzen P."/>
            <person name="Goolsby J.A."/>
            <person name="Tidwell J."/>
            <person name="Bellgard S.E."/>
            <person name="Bellgard M.I."/>
        </authorList>
    </citation>
    <scope>NUCLEOTIDE SEQUENCE</scope>
    <source>
        <tissue evidence="1">Shoot tissue taken approximately 20 cm above the soil surface</tissue>
    </source>
</reference>
<dbReference type="AlphaFoldDB" id="A0A0A9HEW3"/>
<proteinExistence type="predicted"/>
<reference evidence="1" key="1">
    <citation type="submission" date="2014-09" db="EMBL/GenBank/DDBJ databases">
        <authorList>
            <person name="Magalhaes I.L.F."/>
            <person name="Oliveira U."/>
            <person name="Santos F.R."/>
            <person name="Vidigal T.H.D.A."/>
            <person name="Brescovit A.D."/>
            <person name="Santos A.J."/>
        </authorList>
    </citation>
    <scope>NUCLEOTIDE SEQUENCE</scope>
    <source>
        <tissue evidence="1">Shoot tissue taken approximately 20 cm above the soil surface</tissue>
    </source>
</reference>
<accession>A0A0A9HEW3</accession>
<organism evidence="1">
    <name type="scientific">Arundo donax</name>
    <name type="common">Giant reed</name>
    <name type="synonym">Donax arundinaceus</name>
    <dbReference type="NCBI Taxonomy" id="35708"/>
    <lineage>
        <taxon>Eukaryota</taxon>
        <taxon>Viridiplantae</taxon>
        <taxon>Streptophyta</taxon>
        <taxon>Embryophyta</taxon>
        <taxon>Tracheophyta</taxon>
        <taxon>Spermatophyta</taxon>
        <taxon>Magnoliopsida</taxon>
        <taxon>Liliopsida</taxon>
        <taxon>Poales</taxon>
        <taxon>Poaceae</taxon>
        <taxon>PACMAD clade</taxon>
        <taxon>Arundinoideae</taxon>
        <taxon>Arundineae</taxon>
        <taxon>Arundo</taxon>
    </lineage>
</organism>
<name>A0A0A9HEW3_ARUDO</name>
<dbReference type="EMBL" id="GBRH01166453">
    <property type="protein sequence ID" value="JAE31443.1"/>
    <property type="molecule type" value="Transcribed_RNA"/>
</dbReference>
<evidence type="ECO:0000313" key="1">
    <source>
        <dbReference type="EMBL" id="JAE31443.1"/>
    </source>
</evidence>